<dbReference type="Gene3D" id="3.30.500.20">
    <property type="entry name" value="BH3703-like domains"/>
    <property type="match status" value="1"/>
</dbReference>
<dbReference type="InterPro" id="IPR036170">
    <property type="entry name" value="YezG-like_sf"/>
</dbReference>
<sequence length="151" mass="18260">MNEKVLGRLYQDISETVVETIQEEWSKVYLYGEIVEGSQTSYFYYYPDDSNEPVYCHDIPELFQVNEEQYKKLWHQLLDYLQQLYKEFKNNDQEPWTNLTMLFNSSGKFKIDYNYDDMTNADSHERKVIWKYNYLGISPKSNSGRRKLENI</sequence>
<protein>
    <submittedName>
        <fullName evidence="1">Antitoxin YezG family protein</fullName>
    </submittedName>
</protein>
<organism evidence="1 2">
    <name type="scientific">Scopulibacillus cellulosilyticus</name>
    <dbReference type="NCBI Taxonomy" id="2665665"/>
    <lineage>
        <taxon>Bacteria</taxon>
        <taxon>Bacillati</taxon>
        <taxon>Bacillota</taxon>
        <taxon>Bacilli</taxon>
        <taxon>Bacillales</taxon>
        <taxon>Sporolactobacillaceae</taxon>
        <taxon>Scopulibacillus</taxon>
    </lineage>
</organism>
<evidence type="ECO:0000313" key="1">
    <source>
        <dbReference type="EMBL" id="MFC7393462.1"/>
    </source>
</evidence>
<comment type="caution">
    <text evidence="1">The sequence shown here is derived from an EMBL/GenBank/DDBJ whole genome shotgun (WGS) entry which is preliminary data.</text>
</comment>
<evidence type="ECO:0000313" key="2">
    <source>
        <dbReference type="Proteomes" id="UP001596505"/>
    </source>
</evidence>
<dbReference type="NCBIfam" id="TIGR01741">
    <property type="entry name" value="staph_tand_hypo"/>
    <property type="match status" value="1"/>
</dbReference>
<dbReference type="InterPro" id="IPR006728">
    <property type="entry name" value="YezG-like"/>
</dbReference>
<reference evidence="2" key="1">
    <citation type="journal article" date="2019" name="Int. J. Syst. Evol. Microbiol.">
        <title>The Global Catalogue of Microorganisms (GCM) 10K type strain sequencing project: providing services to taxonomists for standard genome sequencing and annotation.</title>
        <authorList>
            <consortium name="The Broad Institute Genomics Platform"/>
            <consortium name="The Broad Institute Genome Sequencing Center for Infectious Disease"/>
            <person name="Wu L."/>
            <person name="Ma J."/>
        </authorList>
    </citation>
    <scope>NUCLEOTIDE SEQUENCE [LARGE SCALE GENOMIC DNA]</scope>
    <source>
        <strain evidence="2">CGMCC 1.16305</strain>
    </source>
</reference>
<proteinExistence type="predicted"/>
<dbReference type="Pfam" id="PF04634">
    <property type="entry name" value="YezG-like"/>
    <property type="match status" value="1"/>
</dbReference>
<gene>
    <name evidence="1" type="ORF">ACFQRG_10895</name>
</gene>
<dbReference type="SUPFAM" id="SSF160424">
    <property type="entry name" value="BH3703-like"/>
    <property type="match status" value="1"/>
</dbReference>
<name>A0ABW2PVT8_9BACL</name>
<keyword evidence="2" id="KW-1185">Reference proteome</keyword>
<dbReference type="RefSeq" id="WP_380965961.1">
    <property type="nucleotide sequence ID" value="NZ_JBHTCO010000013.1"/>
</dbReference>
<dbReference type="Proteomes" id="UP001596505">
    <property type="component" value="Unassembled WGS sequence"/>
</dbReference>
<accession>A0ABW2PVT8</accession>
<dbReference type="EMBL" id="JBHTCO010000013">
    <property type="protein sequence ID" value="MFC7393462.1"/>
    <property type="molecule type" value="Genomic_DNA"/>
</dbReference>